<dbReference type="PANTHER" id="PTHR43390:SF1">
    <property type="entry name" value="CHLOROPLAST PROCESSING PEPTIDASE"/>
    <property type="match status" value="1"/>
</dbReference>
<reference evidence="10" key="1">
    <citation type="submission" date="2017-02" db="EMBL/GenBank/DDBJ databases">
        <title>Tessaracoccus aquaemaris sp. nov., isolated from the intestine of a Korean rockfish, Sebastes schlegelii, in a marine aquaculture pond.</title>
        <authorList>
            <person name="Tak E.J."/>
            <person name="Bae J.-W."/>
        </authorList>
    </citation>
    <scope>NUCLEOTIDE SEQUENCE [LARGE SCALE GENOMIC DNA]</scope>
    <source>
        <strain evidence="10">NSG39</strain>
    </source>
</reference>
<feature type="active site" evidence="6">
    <location>
        <position position="57"/>
    </location>
</feature>
<feature type="domain" description="Peptidase S26" evidence="8">
    <location>
        <begin position="28"/>
        <end position="216"/>
    </location>
</feature>
<dbReference type="OrthoDB" id="9815782at2"/>
<protein>
    <recommendedName>
        <fullName evidence="4 7">Signal peptidase I</fullName>
        <ecNumber evidence="4 7">3.4.21.89</ecNumber>
    </recommendedName>
</protein>
<sequence>MARTRPARAAGPVPAPGIGRLLAGWGFEAIVVAVGALVVAVLLRTFVAQLFIIPSVSMENTLKVDDRVVVSKFGGFTRGDVVVFVDPGGWLPEKPRTTDPLRLTLEFVGVLPDSSNEHLIKRVIGMPGDHVRRGDDGRIEVNGTPLDEGGYLYENDGVRVAPARVAFDVVVPAGHIFVMGDHRDNSDDSRCKLGRDDPQAAFVPVDLVVGAAVAIVTPFDRMTTFRVPDTFADVPAPTAAAPAVGELLHPEPGC</sequence>
<dbReference type="EC" id="3.4.21.89" evidence="4 7"/>
<dbReference type="SUPFAM" id="SSF51306">
    <property type="entry name" value="LexA/Signal peptidase"/>
    <property type="match status" value="1"/>
</dbReference>
<proteinExistence type="inferred from homology"/>
<comment type="subcellular location">
    <subcellularLocation>
        <location evidence="2">Cell membrane</location>
        <topology evidence="2">Single-pass type II membrane protein</topology>
    </subcellularLocation>
    <subcellularLocation>
        <location evidence="7">Membrane</location>
        <topology evidence="7">Single-pass type II membrane protein</topology>
    </subcellularLocation>
</comment>
<dbReference type="EMBL" id="CP019606">
    <property type="protein sequence ID" value="AQP46603.1"/>
    <property type="molecule type" value="Genomic_DNA"/>
</dbReference>
<dbReference type="Pfam" id="PF10502">
    <property type="entry name" value="Peptidase_S26"/>
    <property type="match status" value="1"/>
</dbReference>
<dbReference type="STRING" id="1332264.BW730_02695"/>
<dbReference type="InterPro" id="IPR019758">
    <property type="entry name" value="Pept_S26A_signal_pept_1_CS"/>
</dbReference>
<organism evidence="9 10">
    <name type="scientific">Tessaracoccus aquimaris</name>
    <dbReference type="NCBI Taxonomy" id="1332264"/>
    <lineage>
        <taxon>Bacteria</taxon>
        <taxon>Bacillati</taxon>
        <taxon>Actinomycetota</taxon>
        <taxon>Actinomycetes</taxon>
        <taxon>Propionibacteriales</taxon>
        <taxon>Propionibacteriaceae</taxon>
        <taxon>Tessaracoccus</taxon>
    </lineage>
</organism>
<dbReference type="AlphaFoldDB" id="A0A1Q2CKH2"/>
<dbReference type="PRINTS" id="PR00727">
    <property type="entry name" value="LEADERPTASE"/>
</dbReference>
<feature type="transmembrane region" description="Helical" evidence="7">
    <location>
        <begin position="29"/>
        <end position="53"/>
    </location>
</feature>
<dbReference type="PANTHER" id="PTHR43390">
    <property type="entry name" value="SIGNAL PEPTIDASE I"/>
    <property type="match status" value="1"/>
</dbReference>
<evidence type="ECO:0000256" key="7">
    <source>
        <dbReference type="RuleBase" id="RU362042"/>
    </source>
</evidence>
<keyword evidence="7" id="KW-0645">Protease</keyword>
<keyword evidence="7" id="KW-1133">Transmembrane helix</keyword>
<keyword evidence="7" id="KW-0472">Membrane</keyword>
<evidence type="ECO:0000256" key="2">
    <source>
        <dbReference type="ARBA" id="ARBA00004401"/>
    </source>
</evidence>
<gene>
    <name evidence="9" type="ORF">BW730_02695</name>
</gene>
<dbReference type="InterPro" id="IPR000223">
    <property type="entry name" value="Pept_S26A_signal_pept_1"/>
</dbReference>
<dbReference type="KEGG" id="tes:BW730_02695"/>
<accession>A0A1Q2CKH2</accession>
<dbReference type="PROSITE" id="PS00761">
    <property type="entry name" value="SPASE_I_3"/>
    <property type="match status" value="1"/>
</dbReference>
<dbReference type="NCBIfam" id="TIGR02227">
    <property type="entry name" value="sigpep_I_bact"/>
    <property type="match status" value="1"/>
</dbReference>
<dbReference type="InterPro" id="IPR019533">
    <property type="entry name" value="Peptidase_S26"/>
</dbReference>
<keyword evidence="7" id="KW-0812">Transmembrane</keyword>
<evidence type="ECO:0000313" key="9">
    <source>
        <dbReference type="EMBL" id="AQP46603.1"/>
    </source>
</evidence>
<evidence type="ECO:0000256" key="3">
    <source>
        <dbReference type="ARBA" id="ARBA00009370"/>
    </source>
</evidence>
<feature type="active site" evidence="6">
    <location>
        <position position="121"/>
    </location>
</feature>
<comment type="similarity">
    <text evidence="3 7">Belongs to the peptidase S26 family.</text>
</comment>
<dbReference type="Proteomes" id="UP000188145">
    <property type="component" value="Chromosome"/>
</dbReference>
<keyword evidence="5 7" id="KW-0378">Hydrolase</keyword>
<keyword evidence="10" id="KW-1185">Reference proteome</keyword>
<comment type="catalytic activity">
    <reaction evidence="1 7">
        <text>Cleavage of hydrophobic, N-terminal signal or leader sequences from secreted and periplasmic proteins.</text>
        <dbReference type="EC" id="3.4.21.89"/>
    </reaction>
</comment>
<dbReference type="CDD" id="cd06530">
    <property type="entry name" value="S26_SPase_I"/>
    <property type="match status" value="1"/>
</dbReference>
<evidence type="ECO:0000259" key="8">
    <source>
        <dbReference type="Pfam" id="PF10502"/>
    </source>
</evidence>
<name>A0A1Q2CKH2_9ACTN</name>
<dbReference type="GO" id="GO:0005886">
    <property type="term" value="C:plasma membrane"/>
    <property type="evidence" value="ECO:0007669"/>
    <property type="project" value="UniProtKB-SubCell"/>
</dbReference>
<dbReference type="RefSeq" id="WP_077684908.1">
    <property type="nucleotide sequence ID" value="NZ_CP019606.1"/>
</dbReference>
<evidence type="ECO:0000313" key="10">
    <source>
        <dbReference type="Proteomes" id="UP000188145"/>
    </source>
</evidence>
<evidence type="ECO:0000256" key="5">
    <source>
        <dbReference type="ARBA" id="ARBA00022801"/>
    </source>
</evidence>
<evidence type="ECO:0000256" key="6">
    <source>
        <dbReference type="PIRSR" id="PIRSR600223-1"/>
    </source>
</evidence>
<dbReference type="GO" id="GO:0004252">
    <property type="term" value="F:serine-type endopeptidase activity"/>
    <property type="evidence" value="ECO:0007669"/>
    <property type="project" value="InterPro"/>
</dbReference>
<dbReference type="GO" id="GO:0009003">
    <property type="term" value="F:signal peptidase activity"/>
    <property type="evidence" value="ECO:0007669"/>
    <property type="project" value="UniProtKB-EC"/>
</dbReference>
<dbReference type="InterPro" id="IPR036286">
    <property type="entry name" value="LexA/Signal_pep-like_sf"/>
</dbReference>
<dbReference type="Gene3D" id="2.10.109.10">
    <property type="entry name" value="Umud Fragment, subunit A"/>
    <property type="match status" value="1"/>
</dbReference>
<dbReference type="GO" id="GO:0006465">
    <property type="term" value="P:signal peptide processing"/>
    <property type="evidence" value="ECO:0007669"/>
    <property type="project" value="InterPro"/>
</dbReference>
<evidence type="ECO:0000256" key="1">
    <source>
        <dbReference type="ARBA" id="ARBA00000677"/>
    </source>
</evidence>
<evidence type="ECO:0000256" key="4">
    <source>
        <dbReference type="ARBA" id="ARBA00013208"/>
    </source>
</evidence>